<organism evidence="2">
    <name type="scientific">Entomoneis paludosa</name>
    <dbReference type="NCBI Taxonomy" id="265537"/>
    <lineage>
        <taxon>Eukaryota</taxon>
        <taxon>Sar</taxon>
        <taxon>Stramenopiles</taxon>
        <taxon>Ochrophyta</taxon>
        <taxon>Bacillariophyta</taxon>
        <taxon>Bacillariophyceae</taxon>
        <taxon>Bacillariophycidae</taxon>
        <taxon>Entomoneidaceae</taxon>
        <taxon>Entomoneis</taxon>
    </lineage>
</organism>
<gene>
    <name evidence="2" type="ORF">APAL1065_LOCUS5022</name>
</gene>
<protein>
    <submittedName>
        <fullName evidence="2">Uncharacterized protein</fullName>
    </submittedName>
</protein>
<evidence type="ECO:0000313" key="2">
    <source>
        <dbReference type="EMBL" id="CAD9950354.1"/>
    </source>
</evidence>
<evidence type="ECO:0000256" key="1">
    <source>
        <dbReference type="SAM" id="SignalP"/>
    </source>
</evidence>
<sequence>MIDTRNALARSISGLLFLVSGSSVHAFVQVHTSRTPNQYLKMASSDAAVSAAQPTPALELPEPLRSETVGTWAYDTMSRRVDAEILERTYQDNKDQFEEWPQVMKDFQKLRADLQDAANVKLHYPTKPEDDASAERKLEVEQWMEILKPHVDASETWLSSPWMVSGVQV</sequence>
<feature type="signal peptide" evidence="1">
    <location>
        <begin position="1"/>
        <end position="26"/>
    </location>
</feature>
<accession>A0A7S2VFT4</accession>
<name>A0A7S2VFT4_9STRA</name>
<proteinExistence type="predicted"/>
<dbReference type="Gene3D" id="1.20.930.60">
    <property type="match status" value="1"/>
</dbReference>
<feature type="chain" id="PRO_5031040954" evidence="1">
    <location>
        <begin position="27"/>
        <end position="169"/>
    </location>
</feature>
<keyword evidence="1" id="KW-0732">Signal</keyword>
<dbReference type="AlphaFoldDB" id="A0A7S2VFT4"/>
<dbReference type="EMBL" id="HBHT01007532">
    <property type="protein sequence ID" value="CAD9950354.1"/>
    <property type="molecule type" value="Transcribed_RNA"/>
</dbReference>
<reference evidence="2" key="1">
    <citation type="submission" date="2021-01" db="EMBL/GenBank/DDBJ databases">
        <authorList>
            <person name="Corre E."/>
            <person name="Pelletier E."/>
            <person name="Niang G."/>
            <person name="Scheremetjew M."/>
            <person name="Finn R."/>
            <person name="Kale V."/>
            <person name="Holt S."/>
            <person name="Cochrane G."/>
            <person name="Meng A."/>
            <person name="Brown T."/>
            <person name="Cohen L."/>
        </authorList>
    </citation>
    <scope>NUCLEOTIDE SEQUENCE</scope>
    <source>
        <strain evidence="2">CCMP125</strain>
    </source>
</reference>